<feature type="region of interest" description="Disordered" evidence="1">
    <location>
        <begin position="679"/>
        <end position="760"/>
    </location>
</feature>
<feature type="compositionally biased region" description="Polar residues" evidence="1">
    <location>
        <begin position="901"/>
        <end position="941"/>
    </location>
</feature>
<feature type="region of interest" description="Disordered" evidence="1">
    <location>
        <begin position="884"/>
        <end position="979"/>
    </location>
</feature>
<dbReference type="AlphaFoldDB" id="A0A9P9WKU1"/>
<sequence length="979" mass="107371">MAPIQQTFSLIPELPSALNGTTGTDSAPRRPSERPMTTKEAKKAYKARTKGPKLTKAEQRRQDLMEQDRIRRELEKERNQARARTARDRKRDKEEREKAEKKKKGLPLVQVRPSQDTIARFIKKPAPKQEEGGYEDLKPTARDSSSMLMRVTERSKMSDQPPASQENDWDVASSPDDGTDRPAKRQRAGPSPLLSPRDEPVPEGISKEPKLIDAVSRPADASPLKQEPAGTQERSRLASLDPDDPVTEDLANQQILSESFSADDGLFDDIDIEAFDVAAAATDQKDTCVKQTLPPPEPPDQGPLAADSIALAGCELENRVPGDEALVENKTVPPDTMVRRPVSSCDSPSSETVTPMVVDAAPILSPTTASSGKSIASSDTQQNPEPNAKPKQRSPTSNTADGAARPPLRDLPLNQDIGHNPRWSDRKPPTRQVPSVSTSKPPFRKPQTALSGANSFRSPKTPMGPPPLPPKFKPHGPATSVHKAGAPKFLPAKSPSVALPVDQGNHLGTPGSKDSMPPSSTQLFLLSNVDDLFPSPSQEAEEIFEKPIVSRGPLQTRPKTAPLPTRFTSRPQLRDRASSHRGGKRDSVTPQSLACNSHPTAKNPHKEPFIKSNSNCGGLSTSQKTLETPAVDYMPFLSTQDLLLSSQDIKELEEGSSSPTKSLSGFQCTSAVAQPISNLTSSNKWKGPLHDHPHSYSRSMDGSWSTKTPCNKGKLGRPRALGTNERILKTHPNSQQSSSLPETPTVPRNRPAQEPCPRVDSSCVALPHQFDDIRDEFPLSNEDIAELISEDFSAPNDQPESMVRESRDKIADRTPVAPRPSPKPFFTSSGTKERVYLAIEKTKTTAWVDDHARRKAQEHLDFLLRQEDEKAERLLVERMLEAEDKAAAQADQSPRQMVEATENQTCGSSNRNTEPSRPSQVQKSKTASQKSRGRSQPQSSFEKMLEMLEKSKKAQLIPSASQESDYGDAAWDDDDFKCL</sequence>
<gene>
    <name evidence="2" type="ORF">JX265_007003</name>
</gene>
<feature type="compositionally biased region" description="Polar residues" evidence="1">
    <location>
        <begin position="365"/>
        <end position="385"/>
    </location>
</feature>
<feature type="compositionally biased region" description="Basic and acidic residues" evidence="1">
    <location>
        <begin position="943"/>
        <end position="952"/>
    </location>
</feature>
<evidence type="ECO:0000313" key="2">
    <source>
        <dbReference type="EMBL" id="KAI1868180.1"/>
    </source>
</evidence>
<feature type="compositionally biased region" description="Basic and acidic residues" evidence="1">
    <location>
        <begin position="196"/>
        <end position="211"/>
    </location>
</feature>
<feature type="compositionally biased region" description="Polar residues" evidence="1">
    <location>
        <begin position="696"/>
        <end position="709"/>
    </location>
</feature>
<name>A0A9P9WKU1_9PEZI</name>
<feature type="compositionally biased region" description="Pro residues" evidence="1">
    <location>
        <begin position="462"/>
        <end position="471"/>
    </location>
</feature>
<dbReference type="Proteomes" id="UP000829685">
    <property type="component" value="Unassembled WGS sequence"/>
</dbReference>
<dbReference type="EMBL" id="JAFIMR010000017">
    <property type="protein sequence ID" value="KAI1868180.1"/>
    <property type="molecule type" value="Genomic_DNA"/>
</dbReference>
<feature type="compositionally biased region" description="Basic and acidic residues" evidence="1">
    <location>
        <begin position="802"/>
        <end position="812"/>
    </location>
</feature>
<protein>
    <submittedName>
        <fullName evidence="2">Uncharacterized protein</fullName>
    </submittedName>
</protein>
<feature type="compositionally biased region" description="Basic and acidic residues" evidence="1">
    <location>
        <begin position="127"/>
        <end position="141"/>
    </location>
</feature>
<feature type="region of interest" description="Disordered" evidence="1">
    <location>
        <begin position="322"/>
        <end position="521"/>
    </location>
</feature>
<accession>A0A9P9WKU1</accession>
<feature type="region of interest" description="Disordered" evidence="1">
    <location>
        <begin position="789"/>
        <end position="830"/>
    </location>
</feature>
<feature type="compositionally biased region" description="Basic and acidic residues" evidence="1">
    <location>
        <begin position="27"/>
        <end position="43"/>
    </location>
</feature>
<feature type="region of interest" description="Disordered" evidence="1">
    <location>
        <begin position="1"/>
        <end position="248"/>
    </location>
</feature>
<evidence type="ECO:0000313" key="3">
    <source>
        <dbReference type="Proteomes" id="UP000829685"/>
    </source>
</evidence>
<evidence type="ECO:0000256" key="1">
    <source>
        <dbReference type="SAM" id="MobiDB-lite"/>
    </source>
</evidence>
<feature type="compositionally biased region" description="Acidic residues" evidence="1">
    <location>
        <begin position="970"/>
        <end position="979"/>
    </location>
</feature>
<feature type="compositionally biased region" description="Polar residues" evidence="1">
    <location>
        <begin position="731"/>
        <end position="742"/>
    </location>
</feature>
<feature type="compositionally biased region" description="Polar residues" evidence="1">
    <location>
        <begin position="448"/>
        <end position="458"/>
    </location>
</feature>
<comment type="caution">
    <text evidence="2">The sequence shown here is derived from an EMBL/GenBank/DDBJ whole genome shotgun (WGS) entry which is preliminary data.</text>
</comment>
<feature type="compositionally biased region" description="Basic residues" evidence="1">
    <location>
        <begin position="44"/>
        <end position="53"/>
    </location>
</feature>
<feature type="compositionally biased region" description="Polar residues" evidence="1">
    <location>
        <begin position="344"/>
        <end position="353"/>
    </location>
</feature>
<keyword evidence="3" id="KW-1185">Reference proteome</keyword>
<feature type="region of interest" description="Disordered" evidence="1">
    <location>
        <begin position="544"/>
        <end position="622"/>
    </location>
</feature>
<proteinExistence type="predicted"/>
<organism evidence="2 3">
    <name type="scientific">Neoarthrinium moseri</name>
    <dbReference type="NCBI Taxonomy" id="1658444"/>
    <lineage>
        <taxon>Eukaryota</taxon>
        <taxon>Fungi</taxon>
        <taxon>Dikarya</taxon>
        <taxon>Ascomycota</taxon>
        <taxon>Pezizomycotina</taxon>
        <taxon>Sordariomycetes</taxon>
        <taxon>Xylariomycetidae</taxon>
        <taxon>Amphisphaeriales</taxon>
        <taxon>Apiosporaceae</taxon>
        <taxon>Neoarthrinium</taxon>
    </lineage>
</organism>
<feature type="compositionally biased region" description="Polar residues" evidence="1">
    <location>
        <begin position="611"/>
        <end position="622"/>
    </location>
</feature>
<feature type="compositionally biased region" description="Polar residues" evidence="1">
    <location>
        <begin position="588"/>
        <end position="600"/>
    </location>
</feature>
<reference evidence="2" key="1">
    <citation type="submission" date="2021-03" db="EMBL/GenBank/DDBJ databases">
        <title>Revisited historic fungal species revealed as producer of novel bioactive compounds through whole genome sequencing and comparative genomics.</title>
        <authorList>
            <person name="Vignolle G.A."/>
            <person name="Hochenegger N."/>
            <person name="Mach R.L."/>
            <person name="Mach-Aigner A.R."/>
            <person name="Javad Rahimi M."/>
            <person name="Salim K.A."/>
            <person name="Chan C.M."/>
            <person name="Lim L.B.L."/>
            <person name="Cai F."/>
            <person name="Druzhinina I.S."/>
            <person name="U'Ren J.M."/>
            <person name="Derntl C."/>
        </authorList>
    </citation>
    <scope>NUCLEOTIDE SEQUENCE</scope>
    <source>
        <strain evidence="2">TUCIM 5799</strain>
    </source>
</reference>
<feature type="compositionally biased region" description="Basic and acidic residues" evidence="1">
    <location>
        <begin position="55"/>
        <end position="100"/>
    </location>
</feature>